<feature type="domain" description="Cobalamin-independent methionine synthase MetE N-terminal" evidence="3">
    <location>
        <begin position="172"/>
        <end position="276"/>
    </location>
</feature>
<evidence type="ECO:0000259" key="2">
    <source>
        <dbReference type="Pfam" id="PF00432"/>
    </source>
</evidence>
<comment type="caution">
    <text evidence="4">The sequence shown here is derived from an EMBL/GenBank/DDBJ whole genome shotgun (WGS) entry which is preliminary data.</text>
</comment>
<dbReference type="SUPFAM" id="SSF51726">
    <property type="entry name" value="UROD/MetE-like"/>
    <property type="match status" value="1"/>
</dbReference>
<evidence type="ECO:0000256" key="1">
    <source>
        <dbReference type="ARBA" id="ARBA00022737"/>
    </source>
</evidence>
<proteinExistence type="predicted"/>
<organism evidence="4 5">
    <name type="scientific">Miscanthus lutarioriparius</name>
    <dbReference type="NCBI Taxonomy" id="422564"/>
    <lineage>
        <taxon>Eukaryota</taxon>
        <taxon>Viridiplantae</taxon>
        <taxon>Streptophyta</taxon>
        <taxon>Embryophyta</taxon>
        <taxon>Tracheophyta</taxon>
        <taxon>Spermatophyta</taxon>
        <taxon>Magnoliopsida</taxon>
        <taxon>Liliopsida</taxon>
        <taxon>Poales</taxon>
        <taxon>Poaceae</taxon>
        <taxon>PACMAD clade</taxon>
        <taxon>Panicoideae</taxon>
        <taxon>Andropogonodae</taxon>
        <taxon>Andropogoneae</taxon>
        <taxon>Saccharinae</taxon>
        <taxon>Miscanthus</taxon>
    </lineage>
</organism>
<dbReference type="GO" id="GO:0003871">
    <property type="term" value="F:5-methyltetrahydropteroyltriglutamate-homocysteine S-methyltransferase activity"/>
    <property type="evidence" value="ECO:0007669"/>
    <property type="project" value="InterPro"/>
</dbReference>
<dbReference type="InterPro" id="IPR001330">
    <property type="entry name" value="Prenyltrans"/>
</dbReference>
<accession>A0A811Q4E1</accession>
<dbReference type="Proteomes" id="UP000604825">
    <property type="component" value="Unassembled WGS sequence"/>
</dbReference>
<dbReference type="EMBL" id="CAJGYO010000009">
    <property type="protein sequence ID" value="CAD6253091.1"/>
    <property type="molecule type" value="Genomic_DNA"/>
</dbReference>
<evidence type="ECO:0000313" key="4">
    <source>
        <dbReference type="EMBL" id="CAD6253091.1"/>
    </source>
</evidence>
<dbReference type="GO" id="GO:0008652">
    <property type="term" value="P:amino acid biosynthetic process"/>
    <property type="evidence" value="ECO:0007669"/>
    <property type="project" value="InterPro"/>
</dbReference>
<dbReference type="PANTHER" id="PTHR30519">
    <property type="entry name" value="5-METHYLTETRAHYDROPTEROYLTRIGLUTAMATE--HOMOCYSTEINE METHYLTRANSFERASE"/>
    <property type="match status" value="1"/>
</dbReference>
<name>A0A811Q4E1_9POAL</name>
<protein>
    <submittedName>
        <fullName evidence="4">Uncharacterized protein</fullName>
    </submittedName>
</protein>
<dbReference type="AlphaFoldDB" id="A0A811Q4E1"/>
<evidence type="ECO:0000313" key="5">
    <source>
        <dbReference type="Proteomes" id="UP000604825"/>
    </source>
</evidence>
<evidence type="ECO:0000259" key="3">
    <source>
        <dbReference type="Pfam" id="PF08267"/>
    </source>
</evidence>
<dbReference type="Pfam" id="PF08267">
    <property type="entry name" value="Meth_synt_1"/>
    <property type="match status" value="1"/>
</dbReference>
<keyword evidence="1" id="KW-0677">Repeat</keyword>
<reference evidence="4" key="1">
    <citation type="submission" date="2020-10" db="EMBL/GenBank/DDBJ databases">
        <authorList>
            <person name="Han B."/>
            <person name="Lu T."/>
            <person name="Zhao Q."/>
            <person name="Huang X."/>
            <person name="Zhao Y."/>
        </authorList>
    </citation>
    <scope>NUCLEOTIDE SEQUENCE</scope>
</reference>
<dbReference type="Gene3D" id="3.20.20.210">
    <property type="match status" value="1"/>
</dbReference>
<gene>
    <name evidence="4" type="ORF">NCGR_LOCUS36730</name>
</gene>
<dbReference type="Pfam" id="PF00432">
    <property type="entry name" value="Prenyltrans"/>
    <property type="match status" value="1"/>
</dbReference>
<dbReference type="InterPro" id="IPR008930">
    <property type="entry name" value="Terpenoid_cyclase/PrenylTrfase"/>
</dbReference>
<dbReference type="SUPFAM" id="SSF48239">
    <property type="entry name" value="Terpenoid cyclases/Protein prenyltransferases"/>
    <property type="match status" value="1"/>
</dbReference>
<sequence length="317" mass="33858">MATGVGATRRCLLPPIRLCYCGRRNPSCLISMTPDASQATTSAGRPTKPVRGLVIADGGGALPRPLNLADNLYKFMFRMKDVSGAFRMHDGGEIDVRASYTAISVASLVNILDVELAKGVGDFIASCQTYEGGIAGEPYAEAHGGYTFCGLAALILLNEAEKVDLPSLILGPSTKFTYASHKAVSEYKEAKALGIDTVLVLVGPVSYLLLSKPAKGVEKSFSLLSLLGSILPIYKEVVSELKAAGASWIQFDEPTLVKDLDAHELAAFSMSIHDQLVEGANRMLRVAKEVLASQTARQVNQLLLQDTDVTEHDEDAA</sequence>
<keyword evidence="5" id="KW-1185">Reference proteome</keyword>
<dbReference type="Gene3D" id="1.50.10.20">
    <property type="match status" value="1"/>
</dbReference>
<dbReference type="OrthoDB" id="1053771at2759"/>
<dbReference type="GO" id="GO:0008270">
    <property type="term" value="F:zinc ion binding"/>
    <property type="evidence" value="ECO:0007669"/>
    <property type="project" value="InterPro"/>
</dbReference>
<feature type="domain" description="Prenyltransferase alpha-alpha toroid" evidence="2">
    <location>
        <begin position="70"/>
        <end position="169"/>
    </location>
</feature>
<dbReference type="InterPro" id="IPR038071">
    <property type="entry name" value="UROD/MetE-like_sf"/>
</dbReference>
<dbReference type="InterPro" id="IPR013215">
    <property type="entry name" value="Cbl-indep_Met_Synth_N"/>
</dbReference>